<comment type="caution">
    <text evidence="2">The sequence shown here is derived from an EMBL/GenBank/DDBJ whole genome shotgun (WGS) entry which is preliminary data.</text>
</comment>
<dbReference type="InterPro" id="IPR009057">
    <property type="entry name" value="Homeodomain-like_sf"/>
</dbReference>
<name>A0A4R6RUY5_9MICO</name>
<dbReference type="InterPro" id="IPR036388">
    <property type="entry name" value="WH-like_DNA-bd_sf"/>
</dbReference>
<dbReference type="Gene3D" id="1.10.10.10">
    <property type="entry name" value="Winged helix-like DNA-binding domain superfamily/Winged helix DNA-binding domain"/>
    <property type="match status" value="1"/>
</dbReference>
<keyword evidence="1" id="KW-0175">Coiled coil</keyword>
<sequence length="87" mass="9959">MPTKYPKEVRDVVLRVALSRDSDVALAQIAQNFGTQVGTLDKWLRNERVETGEKPGITGSENDELRELRRRNRLLEQEVEVLRRAAA</sequence>
<proteinExistence type="predicted"/>
<protein>
    <recommendedName>
        <fullName evidence="4">Transposase</fullName>
    </recommendedName>
</protein>
<dbReference type="AlphaFoldDB" id="A0A4R6RUY5"/>
<evidence type="ECO:0008006" key="4">
    <source>
        <dbReference type="Google" id="ProtNLM"/>
    </source>
</evidence>
<gene>
    <name evidence="2" type="ORF">EDF62_2401</name>
</gene>
<keyword evidence="3" id="KW-1185">Reference proteome</keyword>
<organism evidence="2 3">
    <name type="scientific">Leucobacter luti</name>
    <dbReference type="NCBI Taxonomy" id="340320"/>
    <lineage>
        <taxon>Bacteria</taxon>
        <taxon>Bacillati</taxon>
        <taxon>Actinomycetota</taxon>
        <taxon>Actinomycetes</taxon>
        <taxon>Micrococcales</taxon>
        <taxon>Microbacteriaceae</taxon>
        <taxon>Leucobacter</taxon>
    </lineage>
</organism>
<evidence type="ECO:0000313" key="2">
    <source>
        <dbReference type="EMBL" id="TDP90750.1"/>
    </source>
</evidence>
<dbReference type="SUPFAM" id="SSF46689">
    <property type="entry name" value="Homeodomain-like"/>
    <property type="match status" value="1"/>
</dbReference>
<reference evidence="2 3" key="1">
    <citation type="submission" date="2019-03" db="EMBL/GenBank/DDBJ databases">
        <title>Genomic analyses of the natural microbiome of Caenorhabditis elegans.</title>
        <authorList>
            <person name="Samuel B."/>
        </authorList>
    </citation>
    <scope>NUCLEOTIDE SEQUENCE [LARGE SCALE GENOMIC DNA]</scope>
    <source>
        <strain evidence="2 3">JUb18</strain>
    </source>
</reference>
<accession>A0A4R6RUY5</accession>
<evidence type="ECO:0000313" key="3">
    <source>
        <dbReference type="Proteomes" id="UP000295601"/>
    </source>
</evidence>
<feature type="coiled-coil region" evidence="1">
    <location>
        <begin position="58"/>
        <end position="85"/>
    </location>
</feature>
<evidence type="ECO:0000256" key="1">
    <source>
        <dbReference type="SAM" id="Coils"/>
    </source>
</evidence>
<dbReference type="EMBL" id="SNYA01000006">
    <property type="protein sequence ID" value="TDP90750.1"/>
    <property type="molecule type" value="Genomic_DNA"/>
</dbReference>
<dbReference type="Proteomes" id="UP000295601">
    <property type="component" value="Unassembled WGS sequence"/>
</dbReference>